<evidence type="ECO:0000313" key="1">
    <source>
        <dbReference type="EMBL" id="MBX10037.1"/>
    </source>
</evidence>
<dbReference type="EMBL" id="GGEC01029553">
    <property type="protein sequence ID" value="MBX10037.1"/>
    <property type="molecule type" value="Transcribed_RNA"/>
</dbReference>
<name>A0A2P2KWG3_RHIMU</name>
<reference evidence="1" key="1">
    <citation type="submission" date="2018-02" db="EMBL/GenBank/DDBJ databases">
        <title>Rhizophora mucronata_Transcriptome.</title>
        <authorList>
            <person name="Meera S.P."/>
            <person name="Sreeshan A."/>
            <person name="Augustine A."/>
        </authorList>
    </citation>
    <scope>NUCLEOTIDE SEQUENCE</scope>
    <source>
        <tissue evidence="1">Leaf</tissue>
    </source>
</reference>
<dbReference type="AlphaFoldDB" id="A0A2P2KWG3"/>
<accession>A0A2P2KWG3</accession>
<proteinExistence type="predicted"/>
<sequence>MNSRLRVRFSDGSPREILLIFFSPLLLFLVFAGNSTCSSSKLFI</sequence>
<organism evidence="1">
    <name type="scientific">Rhizophora mucronata</name>
    <name type="common">Asiatic mangrove</name>
    <dbReference type="NCBI Taxonomy" id="61149"/>
    <lineage>
        <taxon>Eukaryota</taxon>
        <taxon>Viridiplantae</taxon>
        <taxon>Streptophyta</taxon>
        <taxon>Embryophyta</taxon>
        <taxon>Tracheophyta</taxon>
        <taxon>Spermatophyta</taxon>
        <taxon>Magnoliopsida</taxon>
        <taxon>eudicotyledons</taxon>
        <taxon>Gunneridae</taxon>
        <taxon>Pentapetalae</taxon>
        <taxon>rosids</taxon>
        <taxon>fabids</taxon>
        <taxon>Malpighiales</taxon>
        <taxon>Rhizophoraceae</taxon>
        <taxon>Rhizophora</taxon>
    </lineage>
</organism>
<protein>
    <submittedName>
        <fullName evidence="1">Uncharacterized protein</fullName>
    </submittedName>
</protein>